<evidence type="ECO:0000313" key="3">
    <source>
        <dbReference type="Proteomes" id="UP000037510"/>
    </source>
</evidence>
<evidence type="ECO:0000313" key="2">
    <source>
        <dbReference type="EMBL" id="KOB73795.1"/>
    </source>
</evidence>
<name>A0A0L7LEH8_OPEBR</name>
<organism evidence="2 3">
    <name type="scientific">Operophtera brumata</name>
    <name type="common">Winter moth</name>
    <name type="synonym">Phalaena brumata</name>
    <dbReference type="NCBI Taxonomy" id="104452"/>
    <lineage>
        <taxon>Eukaryota</taxon>
        <taxon>Metazoa</taxon>
        <taxon>Ecdysozoa</taxon>
        <taxon>Arthropoda</taxon>
        <taxon>Hexapoda</taxon>
        <taxon>Insecta</taxon>
        <taxon>Pterygota</taxon>
        <taxon>Neoptera</taxon>
        <taxon>Endopterygota</taxon>
        <taxon>Lepidoptera</taxon>
        <taxon>Glossata</taxon>
        <taxon>Ditrysia</taxon>
        <taxon>Geometroidea</taxon>
        <taxon>Geometridae</taxon>
        <taxon>Larentiinae</taxon>
        <taxon>Operophtera</taxon>
    </lineage>
</organism>
<feature type="compositionally biased region" description="Gly residues" evidence="1">
    <location>
        <begin position="32"/>
        <end position="65"/>
    </location>
</feature>
<dbReference type="AlphaFoldDB" id="A0A0L7LEH8"/>
<gene>
    <name evidence="2" type="ORF">OBRU01_10248</name>
</gene>
<feature type="non-terminal residue" evidence="2">
    <location>
        <position position="103"/>
    </location>
</feature>
<proteinExistence type="predicted"/>
<reference evidence="2 3" key="1">
    <citation type="journal article" date="2015" name="Genome Biol. Evol.">
        <title>The genome of winter moth (Operophtera brumata) provides a genomic perspective on sexual dimorphism and phenology.</title>
        <authorList>
            <person name="Derks M.F."/>
            <person name="Smit S."/>
            <person name="Salis L."/>
            <person name="Schijlen E."/>
            <person name="Bossers A."/>
            <person name="Mateman C."/>
            <person name="Pijl A.S."/>
            <person name="de Ridder D."/>
            <person name="Groenen M.A."/>
            <person name="Visser M.E."/>
            <person name="Megens H.J."/>
        </authorList>
    </citation>
    <scope>NUCLEOTIDE SEQUENCE [LARGE SCALE GENOMIC DNA]</scope>
    <source>
        <strain evidence="2">WM2013NL</strain>
        <tissue evidence="2">Head and thorax</tissue>
    </source>
</reference>
<evidence type="ECO:0000256" key="1">
    <source>
        <dbReference type="SAM" id="MobiDB-lite"/>
    </source>
</evidence>
<protein>
    <submittedName>
        <fullName evidence="2">Putative cuticle protein</fullName>
    </submittedName>
</protein>
<sequence length="103" mass="10369">MDDDSGFGIKDVLNHILGGGHGYYPGNNYPSGPGGHYPSGPGGHYPSGPGGHYPSGPGYYPGGVHHGPPGPPGAHDGCPLCDSSVYSYCSHKEAHDACCCSGS</sequence>
<accession>A0A0L7LEH8</accession>
<keyword evidence="3" id="KW-1185">Reference proteome</keyword>
<dbReference type="Proteomes" id="UP000037510">
    <property type="component" value="Unassembled WGS sequence"/>
</dbReference>
<comment type="caution">
    <text evidence="2">The sequence shown here is derived from an EMBL/GenBank/DDBJ whole genome shotgun (WGS) entry which is preliminary data.</text>
</comment>
<dbReference type="EMBL" id="JTDY01001468">
    <property type="protein sequence ID" value="KOB73795.1"/>
    <property type="molecule type" value="Genomic_DNA"/>
</dbReference>
<feature type="region of interest" description="Disordered" evidence="1">
    <location>
        <begin position="29"/>
        <end position="67"/>
    </location>
</feature>